<dbReference type="AlphaFoldDB" id="A0A2T0W9W0"/>
<dbReference type="PROSITE" id="PS00855">
    <property type="entry name" value="SPASE_II"/>
    <property type="match status" value="1"/>
</dbReference>
<proteinExistence type="inferred from homology"/>
<keyword evidence="2 9" id="KW-1003">Cell membrane</keyword>
<dbReference type="EMBL" id="PVTO01000005">
    <property type="protein sequence ID" value="PRY83304.1"/>
    <property type="molecule type" value="Genomic_DNA"/>
</dbReference>
<evidence type="ECO:0000256" key="10">
    <source>
        <dbReference type="RuleBase" id="RU000594"/>
    </source>
</evidence>
<dbReference type="EC" id="3.4.23.36" evidence="9"/>
<comment type="function">
    <text evidence="9 10">This protein specifically catalyzes the removal of signal peptides from prolipoproteins.</text>
</comment>
<dbReference type="RefSeq" id="WP_106191806.1">
    <property type="nucleotide sequence ID" value="NZ_PVTO01000005.1"/>
</dbReference>
<sequence>MLLFYMIAVIIVGLDQLTKYLTVQSIPLHETIEWIPNLVSFTHHRNTGAAWSILEGQMIFFYIVTVIIVGIIIYYLHTYGRQDKLFGVSLSLIMGGAIGNFIDRLFLQYVVDMVRLEFIDFPIFNVADMALSIGVTLMIIYLIVDEYKNYKQKKVGH</sequence>
<reference evidence="12 13" key="1">
    <citation type="submission" date="2018-03" db="EMBL/GenBank/DDBJ databases">
        <title>Genomic Encyclopedia of Archaeal and Bacterial Type Strains, Phase II (KMG-II): from individual species to whole genera.</title>
        <authorList>
            <person name="Goeker M."/>
        </authorList>
    </citation>
    <scope>NUCLEOTIDE SEQUENCE [LARGE SCALE GENOMIC DNA]</scope>
    <source>
        <strain evidence="12 13">DSM 13175</strain>
    </source>
</reference>
<comment type="caution">
    <text evidence="12">The sequence shown here is derived from an EMBL/GenBank/DDBJ whole genome shotgun (WGS) entry which is preliminary data.</text>
</comment>
<comment type="subcellular location">
    <subcellularLocation>
        <location evidence="9">Cell membrane</location>
        <topology evidence="9">Multi-pass membrane protein</topology>
    </subcellularLocation>
</comment>
<dbReference type="PRINTS" id="PR00781">
    <property type="entry name" value="LIPOSIGPTASE"/>
</dbReference>
<keyword evidence="7 9" id="KW-1133">Transmembrane helix</keyword>
<dbReference type="Proteomes" id="UP000238205">
    <property type="component" value="Unassembled WGS sequence"/>
</dbReference>
<keyword evidence="5 9" id="KW-0064">Aspartyl protease</keyword>
<feature type="transmembrane region" description="Helical" evidence="9">
    <location>
        <begin position="122"/>
        <end position="144"/>
    </location>
</feature>
<dbReference type="NCBIfam" id="TIGR00077">
    <property type="entry name" value="lspA"/>
    <property type="match status" value="1"/>
</dbReference>
<keyword evidence="3 9" id="KW-0645">Protease</keyword>
<dbReference type="PANTHER" id="PTHR33695">
    <property type="entry name" value="LIPOPROTEIN SIGNAL PEPTIDASE"/>
    <property type="match status" value="1"/>
</dbReference>
<feature type="active site" evidence="9">
    <location>
        <position position="112"/>
    </location>
</feature>
<protein>
    <recommendedName>
        <fullName evidence="9">Lipoprotein signal peptidase</fullName>
        <ecNumber evidence="9">3.4.23.36</ecNumber>
    </recommendedName>
    <alternativeName>
        <fullName evidence="9">Prolipoprotein signal peptidase</fullName>
    </alternativeName>
    <alternativeName>
        <fullName evidence="9">Signal peptidase II</fullName>
        <shortName evidence="9">SPase II</shortName>
    </alternativeName>
</protein>
<evidence type="ECO:0000256" key="4">
    <source>
        <dbReference type="ARBA" id="ARBA00022692"/>
    </source>
</evidence>
<accession>A0A2T0W9W0</accession>
<feature type="active site" evidence="9">
    <location>
        <position position="128"/>
    </location>
</feature>
<dbReference type="GO" id="GO:0005886">
    <property type="term" value="C:plasma membrane"/>
    <property type="evidence" value="ECO:0007669"/>
    <property type="project" value="UniProtKB-SubCell"/>
</dbReference>
<evidence type="ECO:0000256" key="2">
    <source>
        <dbReference type="ARBA" id="ARBA00022475"/>
    </source>
</evidence>
<dbReference type="InterPro" id="IPR001872">
    <property type="entry name" value="Peptidase_A8"/>
</dbReference>
<evidence type="ECO:0000256" key="3">
    <source>
        <dbReference type="ARBA" id="ARBA00022670"/>
    </source>
</evidence>
<dbReference type="UniPathway" id="UPA00665"/>
<dbReference type="GO" id="GO:0006508">
    <property type="term" value="P:proteolysis"/>
    <property type="evidence" value="ECO:0007669"/>
    <property type="project" value="UniProtKB-KW"/>
</dbReference>
<dbReference type="Pfam" id="PF01252">
    <property type="entry name" value="Peptidase_A8"/>
    <property type="match status" value="1"/>
</dbReference>
<evidence type="ECO:0000256" key="8">
    <source>
        <dbReference type="ARBA" id="ARBA00023136"/>
    </source>
</evidence>
<evidence type="ECO:0000256" key="5">
    <source>
        <dbReference type="ARBA" id="ARBA00022750"/>
    </source>
</evidence>
<evidence type="ECO:0000313" key="12">
    <source>
        <dbReference type="EMBL" id="PRY83304.1"/>
    </source>
</evidence>
<comment type="catalytic activity">
    <reaction evidence="9 10">
        <text>Release of signal peptides from bacterial membrane prolipoproteins. Hydrolyzes -Xaa-Yaa-Zaa-|-(S,diacylglyceryl)Cys-, in which Xaa is hydrophobic (preferably Leu), and Yaa (Ala or Ser) and Zaa (Gly or Ala) have small, neutral side chains.</text>
        <dbReference type="EC" id="3.4.23.36"/>
    </reaction>
</comment>
<feature type="transmembrane region" description="Helical" evidence="9">
    <location>
        <begin position="85"/>
        <end position="102"/>
    </location>
</feature>
<keyword evidence="4 9" id="KW-0812">Transmembrane</keyword>
<evidence type="ECO:0000313" key="13">
    <source>
        <dbReference type="Proteomes" id="UP000238205"/>
    </source>
</evidence>
<name>A0A2T0W9W0_9LACT</name>
<keyword evidence="13" id="KW-1185">Reference proteome</keyword>
<dbReference type="GO" id="GO:0004190">
    <property type="term" value="F:aspartic-type endopeptidase activity"/>
    <property type="evidence" value="ECO:0007669"/>
    <property type="project" value="UniProtKB-UniRule"/>
</dbReference>
<keyword evidence="6 9" id="KW-0378">Hydrolase</keyword>
<gene>
    <name evidence="9" type="primary">lspA</name>
    <name evidence="12" type="ORF">CLV38_10585</name>
</gene>
<keyword evidence="8 9" id="KW-0472">Membrane</keyword>
<evidence type="ECO:0000256" key="9">
    <source>
        <dbReference type="HAMAP-Rule" id="MF_00161"/>
    </source>
</evidence>
<feature type="transmembrane region" description="Helical" evidence="9">
    <location>
        <begin position="59"/>
        <end position="76"/>
    </location>
</feature>
<comment type="similarity">
    <text evidence="1 9 11">Belongs to the peptidase A8 family.</text>
</comment>
<dbReference type="HAMAP" id="MF_00161">
    <property type="entry name" value="LspA"/>
    <property type="match status" value="1"/>
</dbReference>
<dbReference type="PANTHER" id="PTHR33695:SF1">
    <property type="entry name" value="LIPOPROTEIN SIGNAL PEPTIDASE"/>
    <property type="match status" value="1"/>
</dbReference>
<evidence type="ECO:0000256" key="7">
    <source>
        <dbReference type="ARBA" id="ARBA00022989"/>
    </source>
</evidence>
<evidence type="ECO:0000256" key="6">
    <source>
        <dbReference type="ARBA" id="ARBA00022801"/>
    </source>
</evidence>
<organism evidence="12 13">
    <name type="scientific">Alkalibacterium olivapovliticus</name>
    <dbReference type="NCBI Taxonomy" id="99907"/>
    <lineage>
        <taxon>Bacteria</taxon>
        <taxon>Bacillati</taxon>
        <taxon>Bacillota</taxon>
        <taxon>Bacilli</taxon>
        <taxon>Lactobacillales</taxon>
        <taxon>Carnobacteriaceae</taxon>
        <taxon>Alkalibacterium</taxon>
    </lineage>
</organism>
<comment type="caution">
    <text evidence="9">Lacks conserved residue(s) required for the propagation of feature annotation.</text>
</comment>
<comment type="pathway">
    <text evidence="9">Protein modification; lipoprotein biosynthesis (signal peptide cleavage).</text>
</comment>
<evidence type="ECO:0000256" key="11">
    <source>
        <dbReference type="RuleBase" id="RU004181"/>
    </source>
</evidence>
<evidence type="ECO:0000256" key="1">
    <source>
        <dbReference type="ARBA" id="ARBA00006139"/>
    </source>
</evidence>
<dbReference type="OrthoDB" id="9810259at2"/>